<dbReference type="InterPro" id="IPR037221">
    <property type="entry name" value="H-type_lectin_dom_sf"/>
</dbReference>
<name>A0ABU3V841_9RHOB</name>
<keyword evidence="3" id="KW-1185">Reference proteome</keyword>
<dbReference type="Pfam" id="PF09458">
    <property type="entry name" value="H_lectin"/>
    <property type="match status" value="1"/>
</dbReference>
<dbReference type="InterPro" id="IPR052487">
    <property type="entry name" value="Galactose-binding_lectin"/>
</dbReference>
<dbReference type="EMBL" id="JASMWN010000001">
    <property type="protein sequence ID" value="MDU9002329.1"/>
    <property type="molecule type" value="Genomic_DNA"/>
</dbReference>
<dbReference type="SUPFAM" id="SSF141086">
    <property type="entry name" value="Agglutinin HPA-like"/>
    <property type="match status" value="1"/>
</dbReference>
<dbReference type="Proteomes" id="UP001255416">
    <property type="component" value="Unassembled WGS sequence"/>
</dbReference>
<feature type="domain" description="H-type lectin" evidence="1">
    <location>
        <begin position="39"/>
        <end position="104"/>
    </location>
</feature>
<reference evidence="3" key="1">
    <citation type="submission" date="2023-05" db="EMBL/GenBank/DDBJ databases">
        <title>Sedimentitalea sp. nov. JM2-8.</title>
        <authorList>
            <person name="Huang J."/>
        </authorList>
    </citation>
    <scope>NUCLEOTIDE SEQUENCE [LARGE SCALE GENOMIC DNA]</scope>
    <source>
        <strain evidence="3">KHS03</strain>
    </source>
</reference>
<comment type="caution">
    <text evidence="2">The sequence shown here is derived from an EMBL/GenBank/DDBJ whole genome shotgun (WGS) entry which is preliminary data.</text>
</comment>
<evidence type="ECO:0000313" key="3">
    <source>
        <dbReference type="Proteomes" id="UP001255416"/>
    </source>
</evidence>
<organism evidence="2 3">
    <name type="scientific">Sedimentitalea todarodis</name>
    <dbReference type="NCBI Taxonomy" id="1631240"/>
    <lineage>
        <taxon>Bacteria</taxon>
        <taxon>Pseudomonadati</taxon>
        <taxon>Pseudomonadota</taxon>
        <taxon>Alphaproteobacteria</taxon>
        <taxon>Rhodobacterales</taxon>
        <taxon>Paracoccaceae</taxon>
        <taxon>Sedimentitalea</taxon>
    </lineage>
</organism>
<accession>A0ABU3V841</accession>
<dbReference type="PANTHER" id="PTHR46938">
    <property type="entry name" value="DISCOIDIN-1 SUBUNIT A-RELATED-RELATED"/>
    <property type="match status" value="1"/>
</dbReference>
<gene>
    <name evidence="2" type="ORF">QO231_00530</name>
</gene>
<protein>
    <submittedName>
        <fullName evidence="2">H-type lectin domain-containing protein</fullName>
    </submittedName>
</protein>
<dbReference type="InterPro" id="IPR019019">
    <property type="entry name" value="H-type_lectin_domain"/>
</dbReference>
<evidence type="ECO:0000313" key="2">
    <source>
        <dbReference type="EMBL" id="MDU9002329.1"/>
    </source>
</evidence>
<dbReference type="Gene3D" id="2.60.40.2080">
    <property type="match status" value="1"/>
</dbReference>
<evidence type="ECO:0000259" key="1">
    <source>
        <dbReference type="Pfam" id="PF09458"/>
    </source>
</evidence>
<dbReference type="RefSeq" id="WP_316771970.1">
    <property type="nucleotide sequence ID" value="NZ_JASMWN010000001.1"/>
</dbReference>
<proteinExistence type="predicted"/>
<sequence length="116" mass="13169">MKRLESHPLGIDQGDVVLFSDFEDDGEMWAGSGPRECRRHVEFSQAYREAPVVQVSVSLWDVKTTTAFRAEVVAREVTAQGFDIVFRTWADTRIARIRAAWTAIGALPHGDDWELY</sequence>